<accession>A0A9P6K2T9</accession>
<dbReference type="EMBL" id="JAAAXW010000095">
    <property type="protein sequence ID" value="KAF9544247.1"/>
    <property type="molecule type" value="Genomic_DNA"/>
</dbReference>
<name>A0A9P6K2T9_9FUNG</name>
<dbReference type="Gene3D" id="3.30.2130.10">
    <property type="entry name" value="VC0802-like"/>
    <property type="match status" value="1"/>
</dbReference>
<organism evidence="2 3">
    <name type="scientific">Mortierella hygrophila</name>
    <dbReference type="NCBI Taxonomy" id="979708"/>
    <lineage>
        <taxon>Eukaryota</taxon>
        <taxon>Fungi</taxon>
        <taxon>Fungi incertae sedis</taxon>
        <taxon>Mucoromycota</taxon>
        <taxon>Mortierellomycotina</taxon>
        <taxon>Mortierellomycetes</taxon>
        <taxon>Mortierellales</taxon>
        <taxon>Mortierellaceae</taxon>
        <taxon>Mortierella</taxon>
    </lineage>
</organism>
<dbReference type="InterPro" id="IPR051719">
    <property type="entry name" value="CASTOR_mTORC1"/>
</dbReference>
<proteinExistence type="predicted"/>
<dbReference type="AlphaFoldDB" id="A0A9P6K2T9"/>
<dbReference type="InterPro" id="IPR045865">
    <property type="entry name" value="ACT-like_dom_sf"/>
</dbReference>
<evidence type="ECO:0000313" key="2">
    <source>
        <dbReference type="EMBL" id="KAF9544247.1"/>
    </source>
</evidence>
<protein>
    <recommendedName>
        <fullName evidence="1">CASTOR ACT domain-containing protein</fullName>
    </recommendedName>
</protein>
<reference evidence="2" key="1">
    <citation type="journal article" date="2020" name="Fungal Divers.">
        <title>Resolving the Mortierellaceae phylogeny through synthesis of multi-gene phylogenetics and phylogenomics.</title>
        <authorList>
            <person name="Vandepol N."/>
            <person name="Liber J."/>
            <person name="Desiro A."/>
            <person name="Na H."/>
            <person name="Kennedy M."/>
            <person name="Barry K."/>
            <person name="Grigoriev I.V."/>
            <person name="Miller A.N."/>
            <person name="O'Donnell K."/>
            <person name="Stajich J.E."/>
            <person name="Bonito G."/>
        </authorList>
    </citation>
    <scope>NUCLEOTIDE SEQUENCE</scope>
    <source>
        <strain evidence="2">NRRL 2591</strain>
    </source>
</reference>
<keyword evidence="3" id="KW-1185">Reference proteome</keyword>
<feature type="domain" description="CASTOR ACT" evidence="1">
    <location>
        <begin position="72"/>
        <end position="128"/>
    </location>
</feature>
<evidence type="ECO:0000259" key="1">
    <source>
        <dbReference type="Pfam" id="PF13840"/>
    </source>
</evidence>
<dbReference type="PIRSF" id="PIRSF008459">
    <property type="entry name" value="UCP008459"/>
    <property type="match status" value="1"/>
</dbReference>
<dbReference type="PANTHER" id="PTHR31131:SF6">
    <property type="entry name" value="CASTOR ACT DOMAIN-CONTAINING PROTEIN"/>
    <property type="match status" value="1"/>
</dbReference>
<dbReference type="GO" id="GO:0006520">
    <property type="term" value="P:amino acid metabolic process"/>
    <property type="evidence" value="ECO:0007669"/>
    <property type="project" value="UniProtKB-ARBA"/>
</dbReference>
<dbReference type="GO" id="GO:0046394">
    <property type="term" value="P:carboxylic acid biosynthetic process"/>
    <property type="evidence" value="ECO:0007669"/>
    <property type="project" value="UniProtKB-ARBA"/>
</dbReference>
<dbReference type="PANTHER" id="PTHR31131">
    <property type="entry name" value="CHROMOSOME 1, WHOLE GENOME SHOTGUN SEQUENCE"/>
    <property type="match status" value="1"/>
</dbReference>
<dbReference type="InterPro" id="IPR016540">
    <property type="entry name" value="UCP008459"/>
</dbReference>
<dbReference type="SUPFAM" id="SSF55021">
    <property type="entry name" value="ACT-like"/>
    <property type="match status" value="1"/>
</dbReference>
<dbReference type="Pfam" id="PF13840">
    <property type="entry name" value="ACT_7"/>
    <property type="match status" value="1"/>
</dbReference>
<dbReference type="InterPro" id="IPR027795">
    <property type="entry name" value="CASTOR_ACT_dom"/>
</dbReference>
<evidence type="ECO:0000313" key="3">
    <source>
        <dbReference type="Proteomes" id="UP000723463"/>
    </source>
</evidence>
<gene>
    <name evidence="2" type="ORF">EC957_012293</name>
</gene>
<comment type="caution">
    <text evidence="2">The sequence shown here is derived from an EMBL/GenBank/DDBJ whole genome shotgun (WGS) entry which is preliminary data.</text>
</comment>
<dbReference type="Proteomes" id="UP000723463">
    <property type="component" value="Unassembled WGS sequence"/>
</dbReference>
<sequence>MALKLNLELDSLPYTIHRLPPTTPASVYLPLLDNQAWYSITKTAEEISLVISHAYPSSSTLLPNDEHKISLSWRCFKVAGPLDFSLVGIMANLSGALAEEKISVFVVSTYDTDYILVKEDKALEAKRVFESIGHSVAVL</sequence>